<proteinExistence type="predicted"/>
<name>A0A9E9P2W1_9BURK</name>
<feature type="signal peptide" evidence="2">
    <location>
        <begin position="1"/>
        <end position="24"/>
    </location>
</feature>
<feature type="compositionally biased region" description="Basic and acidic residues" evidence="1">
    <location>
        <begin position="88"/>
        <end position="108"/>
    </location>
</feature>
<evidence type="ECO:0000313" key="4">
    <source>
        <dbReference type="Proteomes" id="UP001156215"/>
    </source>
</evidence>
<keyword evidence="4" id="KW-1185">Reference proteome</keyword>
<feature type="region of interest" description="Disordered" evidence="1">
    <location>
        <begin position="268"/>
        <end position="312"/>
    </location>
</feature>
<evidence type="ECO:0000313" key="3">
    <source>
        <dbReference type="EMBL" id="WAW10334.1"/>
    </source>
</evidence>
<keyword evidence="2" id="KW-0732">Signal</keyword>
<dbReference type="RefSeq" id="WP_269309344.1">
    <property type="nucleotide sequence ID" value="NZ_CP098242.1"/>
</dbReference>
<reference evidence="3" key="1">
    <citation type="journal article" date="2022" name="Front. Microbiol.">
        <title>New perspectives on an old grouping: The genomic and phenotypic variability of Oxalobacter formigenes and the implications for calcium oxalate stone prevention.</title>
        <authorList>
            <person name="Chmiel J.A."/>
            <person name="Carr C."/>
            <person name="Stuivenberg G.A."/>
            <person name="Venema R."/>
            <person name="Chanyi R.M."/>
            <person name="Al K.F."/>
            <person name="Giguere D."/>
            <person name="Say H."/>
            <person name="Akouris P.P."/>
            <person name="Dominguez Romero S.A."/>
            <person name="Kwong A."/>
            <person name="Tai V."/>
            <person name="Koval S.F."/>
            <person name="Razvi H."/>
            <person name="Bjazevic J."/>
            <person name="Burton J.P."/>
        </authorList>
    </citation>
    <scope>NUCLEOTIDE SEQUENCE</scope>
    <source>
        <strain evidence="3">WoOx3</strain>
    </source>
</reference>
<sequence>MRATLGRLFCFCMLGALAPSFAAAASVPDGATIRVNAFTFPQAAYTGAEEESLQLSAEFRNELVSALQQAGLVPAVPSRVKDEEAEAAPEKQEKAEPAKTPKKERSAEETIADEEADLFTDKYTDEEDGIIDDGAAEKDELMAVVEAAERAEKAQEDNDPDQEEGGAEKPGIKPSGKSGAYVITGTVTQYEEQVGAPVSTGRTKRSRAEVTLICIYQVKNPAGKVIISDKTSASSSRIVAETVDIHVALQNLKKKAFFDASHNIAERVSGKTRVRAKDDAEPGSEDDEYADSPGKRLKSGSKSKQRMKWTIN</sequence>
<feature type="compositionally biased region" description="Acidic residues" evidence="1">
    <location>
        <begin position="281"/>
        <end position="290"/>
    </location>
</feature>
<feature type="region of interest" description="Disordered" evidence="1">
    <location>
        <begin position="77"/>
        <end position="123"/>
    </location>
</feature>
<dbReference type="Proteomes" id="UP001156215">
    <property type="component" value="Chromosome"/>
</dbReference>
<dbReference type="EMBL" id="CP098242">
    <property type="protein sequence ID" value="WAW10334.1"/>
    <property type="molecule type" value="Genomic_DNA"/>
</dbReference>
<evidence type="ECO:0000256" key="2">
    <source>
        <dbReference type="SAM" id="SignalP"/>
    </source>
</evidence>
<dbReference type="KEGG" id="ovb:NB640_01320"/>
<feature type="compositionally biased region" description="Acidic residues" evidence="1">
    <location>
        <begin position="110"/>
        <end position="123"/>
    </location>
</feature>
<organism evidence="3 4">
    <name type="scientific">Oxalobacter vibrioformis</name>
    <dbReference type="NCBI Taxonomy" id="933080"/>
    <lineage>
        <taxon>Bacteria</taxon>
        <taxon>Pseudomonadati</taxon>
        <taxon>Pseudomonadota</taxon>
        <taxon>Betaproteobacteria</taxon>
        <taxon>Burkholderiales</taxon>
        <taxon>Oxalobacteraceae</taxon>
        <taxon>Oxalobacter</taxon>
    </lineage>
</organism>
<feature type="chain" id="PRO_5038563550" evidence="2">
    <location>
        <begin position="25"/>
        <end position="312"/>
    </location>
</feature>
<protein>
    <submittedName>
        <fullName evidence="3">Uncharacterized protein</fullName>
    </submittedName>
</protein>
<accession>A0A9E9P2W1</accession>
<dbReference type="AlphaFoldDB" id="A0A9E9P2W1"/>
<gene>
    <name evidence="3" type="ORF">NB640_01320</name>
</gene>
<feature type="compositionally biased region" description="Basic residues" evidence="1">
    <location>
        <begin position="295"/>
        <end position="312"/>
    </location>
</feature>
<evidence type="ECO:0000256" key="1">
    <source>
        <dbReference type="SAM" id="MobiDB-lite"/>
    </source>
</evidence>
<feature type="region of interest" description="Disordered" evidence="1">
    <location>
        <begin position="149"/>
        <end position="179"/>
    </location>
</feature>
<feature type="compositionally biased region" description="Basic and acidic residues" evidence="1">
    <location>
        <begin position="268"/>
        <end position="280"/>
    </location>
</feature>